<dbReference type="InterPro" id="IPR004045">
    <property type="entry name" value="Glutathione_S-Trfase_N"/>
</dbReference>
<reference evidence="2 3" key="1">
    <citation type="submission" date="2020-09" db="EMBL/GenBank/DDBJ databases">
        <title>Roseomonas.</title>
        <authorList>
            <person name="Zhu W."/>
        </authorList>
    </citation>
    <scope>NUCLEOTIDE SEQUENCE [LARGE SCALE GENOMIC DNA]</scope>
    <source>
        <strain evidence="2 3">573</strain>
    </source>
</reference>
<dbReference type="SUPFAM" id="SSF52833">
    <property type="entry name" value="Thioredoxin-like"/>
    <property type="match status" value="1"/>
</dbReference>
<dbReference type="RefSeq" id="WP_207414863.1">
    <property type="nucleotide sequence ID" value="NZ_CP061177.1"/>
</dbReference>
<dbReference type="PANTHER" id="PTHR44051:SF8">
    <property type="entry name" value="GLUTATHIONE S-TRANSFERASE GSTA"/>
    <property type="match status" value="1"/>
</dbReference>
<gene>
    <name evidence="2" type="ORF">IAI61_00150</name>
</gene>
<dbReference type="InterPro" id="IPR040079">
    <property type="entry name" value="Glutathione_S-Trfase"/>
</dbReference>
<dbReference type="InterPro" id="IPR036282">
    <property type="entry name" value="Glutathione-S-Trfase_C_sf"/>
</dbReference>
<dbReference type="EMBL" id="JACTNG010000001">
    <property type="protein sequence ID" value="MBO1077420.1"/>
    <property type="molecule type" value="Genomic_DNA"/>
</dbReference>
<dbReference type="PROSITE" id="PS50404">
    <property type="entry name" value="GST_NTER"/>
    <property type="match status" value="1"/>
</dbReference>
<dbReference type="SFLD" id="SFLDG01150">
    <property type="entry name" value="Main.1:_Beta-like"/>
    <property type="match status" value="1"/>
</dbReference>
<dbReference type="Pfam" id="PF13409">
    <property type="entry name" value="GST_N_2"/>
    <property type="match status" value="1"/>
</dbReference>
<evidence type="ECO:0000313" key="3">
    <source>
        <dbReference type="Proteomes" id="UP001518989"/>
    </source>
</evidence>
<dbReference type="PANTHER" id="PTHR44051">
    <property type="entry name" value="GLUTATHIONE S-TRANSFERASE-RELATED"/>
    <property type="match status" value="1"/>
</dbReference>
<evidence type="ECO:0000313" key="2">
    <source>
        <dbReference type="EMBL" id="MBO1077420.1"/>
    </source>
</evidence>
<dbReference type="CDD" id="cd03057">
    <property type="entry name" value="GST_N_Beta"/>
    <property type="match status" value="1"/>
</dbReference>
<evidence type="ECO:0000259" key="1">
    <source>
        <dbReference type="PROSITE" id="PS50404"/>
    </source>
</evidence>
<sequence>MKLFYSPGACSVGIHIVLEEIGKPFSLELVSLKEQAQNTPQFRALNPKGKIPLLQRDDGSLLGQYTAIAFWLAASNPEAGLWPTGLEAQTRALEFVDYITGTVHPQGFTRQFRAGMFTPSEADQPKVVEQGKALAAKCFEVIDSQWRGDTWVMPEGYGLADSAMFFVSFWAIKRVGMPVPARITAHYQAMLGRPAVQRALAASGMAA</sequence>
<name>A0ABS3KKD8_9PROT</name>
<organism evidence="2 3">
    <name type="scientific">Roseomonas haemaphysalidis</name>
    <dbReference type="NCBI Taxonomy" id="2768162"/>
    <lineage>
        <taxon>Bacteria</taxon>
        <taxon>Pseudomonadati</taxon>
        <taxon>Pseudomonadota</taxon>
        <taxon>Alphaproteobacteria</taxon>
        <taxon>Acetobacterales</taxon>
        <taxon>Roseomonadaceae</taxon>
        <taxon>Roseomonas</taxon>
    </lineage>
</organism>
<protein>
    <submittedName>
        <fullName evidence="2">Glutathione S-transferase N-terminal domain-containing protein</fullName>
    </submittedName>
</protein>
<comment type="caution">
    <text evidence="2">The sequence shown here is derived from an EMBL/GenBank/DDBJ whole genome shotgun (WGS) entry which is preliminary data.</text>
</comment>
<dbReference type="SUPFAM" id="SSF47616">
    <property type="entry name" value="GST C-terminal domain-like"/>
    <property type="match status" value="1"/>
</dbReference>
<keyword evidence="3" id="KW-1185">Reference proteome</keyword>
<accession>A0ABS3KKD8</accession>
<dbReference type="Gene3D" id="1.20.1050.10">
    <property type="match status" value="1"/>
</dbReference>
<dbReference type="SFLD" id="SFLDG00358">
    <property type="entry name" value="Main_(cytGST)"/>
    <property type="match status" value="1"/>
</dbReference>
<feature type="domain" description="GST N-terminal" evidence="1">
    <location>
        <begin position="1"/>
        <end position="80"/>
    </location>
</feature>
<dbReference type="InterPro" id="IPR036249">
    <property type="entry name" value="Thioredoxin-like_sf"/>
</dbReference>
<dbReference type="Proteomes" id="UP001518989">
    <property type="component" value="Unassembled WGS sequence"/>
</dbReference>
<dbReference type="Gene3D" id="3.40.30.10">
    <property type="entry name" value="Glutaredoxin"/>
    <property type="match status" value="1"/>
</dbReference>
<proteinExistence type="predicted"/>
<dbReference type="SFLD" id="SFLDS00019">
    <property type="entry name" value="Glutathione_Transferase_(cytos"/>
    <property type="match status" value="1"/>
</dbReference>